<keyword evidence="1" id="KW-0472">Membrane</keyword>
<dbReference type="Proteomes" id="UP000758155">
    <property type="component" value="Unassembled WGS sequence"/>
</dbReference>
<proteinExistence type="predicted"/>
<evidence type="ECO:0000313" key="2">
    <source>
        <dbReference type="EMBL" id="KAF3045484.1"/>
    </source>
</evidence>
<feature type="transmembrane region" description="Helical" evidence="1">
    <location>
        <begin position="42"/>
        <end position="63"/>
    </location>
</feature>
<dbReference type="AlphaFoldDB" id="A0A9P4WZ58"/>
<name>A0A9P4WZ58_9PLEO</name>
<keyword evidence="3" id="KW-1185">Reference proteome</keyword>
<protein>
    <submittedName>
        <fullName evidence="2">Uncharacterized protein</fullName>
    </submittedName>
</protein>
<accession>A0A9P4WZ58</accession>
<gene>
    <name evidence="2" type="ORF">E8E12_007529</name>
</gene>
<evidence type="ECO:0000256" key="1">
    <source>
        <dbReference type="SAM" id="Phobius"/>
    </source>
</evidence>
<reference evidence="2" key="1">
    <citation type="submission" date="2019-04" db="EMBL/GenBank/DDBJ databases">
        <title>Sequencing of skin fungus with MAO and IRED activity.</title>
        <authorList>
            <person name="Marsaioli A.J."/>
            <person name="Bonatto J.M.C."/>
            <person name="Reis Junior O."/>
        </authorList>
    </citation>
    <scope>NUCLEOTIDE SEQUENCE</scope>
    <source>
        <strain evidence="2">28M1</strain>
    </source>
</reference>
<keyword evidence="1" id="KW-0812">Transmembrane</keyword>
<organism evidence="2 3">
    <name type="scientific">Didymella heteroderae</name>
    <dbReference type="NCBI Taxonomy" id="1769908"/>
    <lineage>
        <taxon>Eukaryota</taxon>
        <taxon>Fungi</taxon>
        <taxon>Dikarya</taxon>
        <taxon>Ascomycota</taxon>
        <taxon>Pezizomycotina</taxon>
        <taxon>Dothideomycetes</taxon>
        <taxon>Pleosporomycetidae</taxon>
        <taxon>Pleosporales</taxon>
        <taxon>Pleosporineae</taxon>
        <taxon>Didymellaceae</taxon>
        <taxon>Didymella</taxon>
    </lineage>
</organism>
<dbReference type="OrthoDB" id="3765793at2759"/>
<comment type="caution">
    <text evidence="2">The sequence shown here is derived from an EMBL/GenBank/DDBJ whole genome shotgun (WGS) entry which is preliminary data.</text>
</comment>
<sequence length="142" mass="16460">MAPIDFHPIFAHHSLLEGSAVLKRSLSKRDCDAYSTCTNRTAILIVIVAISFLTTSILLFYYLRKRTSVHPGPTRFRVGLVHPHKVQRMEARATWRREDRFEGDVGTELPRYEERSDAPPPYGYVVRPEDVHVDGWRRTRNI</sequence>
<dbReference type="EMBL" id="SWKV01000006">
    <property type="protein sequence ID" value="KAF3045484.1"/>
    <property type="molecule type" value="Genomic_DNA"/>
</dbReference>
<keyword evidence="1" id="KW-1133">Transmembrane helix</keyword>
<evidence type="ECO:0000313" key="3">
    <source>
        <dbReference type="Proteomes" id="UP000758155"/>
    </source>
</evidence>